<feature type="domain" description="Gfo/Idh/MocA-like oxidoreductase N-terminal" evidence="1">
    <location>
        <begin position="35"/>
        <end position="155"/>
    </location>
</feature>
<feature type="non-terminal residue" evidence="2">
    <location>
        <position position="157"/>
    </location>
</feature>
<dbReference type="AlphaFoldDB" id="A0A382ITT8"/>
<proteinExistence type="predicted"/>
<sequence>MKTTRRSFLKTAATAVALPNIISSRAWANKPSETINLGFIGIGKQSGGHLGFFLGQKDCRVLGLAEVVKVRRDHAKDRVNKKYGADNGCKAHNDFREVLADKRIDAVVIGTPDHWHAIPSILAAEAKKDVYCEKPLTVTIHAALETLKAARKNNIVY</sequence>
<dbReference type="InterPro" id="IPR036291">
    <property type="entry name" value="NAD(P)-bd_dom_sf"/>
</dbReference>
<protein>
    <recommendedName>
        <fullName evidence="1">Gfo/Idh/MocA-like oxidoreductase N-terminal domain-containing protein</fullName>
    </recommendedName>
</protein>
<dbReference type="Gene3D" id="3.40.50.720">
    <property type="entry name" value="NAD(P)-binding Rossmann-like Domain"/>
    <property type="match status" value="1"/>
</dbReference>
<dbReference type="InterPro" id="IPR050463">
    <property type="entry name" value="Gfo/Idh/MocA_oxidrdct_glycsds"/>
</dbReference>
<dbReference type="InterPro" id="IPR000683">
    <property type="entry name" value="Gfo/Idh/MocA-like_OxRdtase_N"/>
</dbReference>
<dbReference type="PANTHER" id="PTHR43818">
    <property type="entry name" value="BCDNA.GH03377"/>
    <property type="match status" value="1"/>
</dbReference>
<evidence type="ECO:0000259" key="1">
    <source>
        <dbReference type="Pfam" id="PF01408"/>
    </source>
</evidence>
<dbReference type="InterPro" id="IPR006311">
    <property type="entry name" value="TAT_signal"/>
</dbReference>
<accession>A0A382ITT8</accession>
<dbReference type="PANTHER" id="PTHR43818:SF5">
    <property type="entry name" value="OXIDOREDUCTASE FAMILY PROTEIN"/>
    <property type="match status" value="1"/>
</dbReference>
<evidence type="ECO:0000313" key="2">
    <source>
        <dbReference type="EMBL" id="SVC03100.1"/>
    </source>
</evidence>
<organism evidence="2">
    <name type="scientific">marine metagenome</name>
    <dbReference type="NCBI Taxonomy" id="408172"/>
    <lineage>
        <taxon>unclassified sequences</taxon>
        <taxon>metagenomes</taxon>
        <taxon>ecological metagenomes</taxon>
    </lineage>
</organism>
<dbReference type="NCBIfam" id="TIGR01409">
    <property type="entry name" value="TAT_signal_seq"/>
    <property type="match status" value="1"/>
</dbReference>
<dbReference type="EMBL" id="UINC01069599">
    <property type="protein sequence ID" value="SVC03100.1"/>
    <property type="molecule type" value="Genomic_DNA"/>
</dbReference>
<name>A0A382ITT8_9ZZZZ</name>
<dbReference type="PROSITE" id="PS51318">
    <property type="entry name" value="TAT"/>
    <property type="match status" value="1"/>
</dbReference>
<dbReference type="InterPro" id="IPR019546">
    <property type="entry name" value="TAT_signal_bac_arc"/>
</dbReference>
<dbReference type="Pfam" id="PF01408">
    <property type="entry name" value="GFO_IDH_MocA"/>
    <property type="match status" value="1"/>
</dbReference>
<dbReference type="SUPFAM" id="SSF51735">
    <property type="entry name" value="NAD(P)-binding Rossmann-fold domains"/>
    <property type="match status" value="1"/>
</dbReference>
<reference evidence="2" key="1">
    <citation type="submission" date="2018-05" db="EMBL/GenBank/DDBJ databases">
        <authorList>
            <person name="Lanie J.A."/>
            <person name="Ng W.-L."/>
            <person name="Kazmierczak K.M."/>
            <person name="Andrzejewski T.M."/>
            <person name="Davidsen T.M."/>
            <person name="Wayne K.J."/>
            <person name="Tettelin H."/>
            <person name="Glass J.I."/>
            <person name="Rusch D."/>
            <person name="Podicherti R."/>
            <person name="Tsui H.-C.T."/>
            <person name="Winkler M.E."/>
        </authorList>
    </citation>
    <scope>NUCLEOTIDE SEQUENCE</scope>
</reference>
<dbReference type="GO" id="GO:0000166">
    <property type="term" value="F:nucleotide binding"/>
    <property type="evidence" value="ECO:0007669"/>
    <property type="project" value="InterPro"/>
</dbReference>
<gene>
    <name evidence="2" type="ORF">METZ01_LOCUS255954</name>
</gene>